<dbReference type="AlphaFoldDB" id="A0AAV4MPX0"/>
<dbReference type="EMBL" id="BPLR01002504">
    <property type="protein sequence ID" value="GIX74413.1"/>
    <property type="molecule type" value="Genomic_DNA"/>
</dbReference>
<keyword evidence="4" id="KW-1185">Reference proteome</keyword>
<reference evidence="3 4" key="1">
    <citation type="submission" date="2021-06" db="EMBL/GenBank/DDBJ databases">
        <title>Caerostris extrusa draft genome.</title>
        <authorList>
            <person name="Kono N."/>
            <person name="Arakawa K."/>
        </authorList>
    </citation>
    <scope>NUCLEOTIDE SEQUENCE [LARGE SCALE GENOMIC DNA]</scope>
</reference>
<keyword evidence="2" id="KW-0472">Membrane</keyword>
<keyword evidence="2" id="KW-0812">Transmembrane</keyword>
<comment type="caution">
    <text evidence="3">The sequence shown here is derived from an EMBL/GenBank/DDBJ whole genome shotgun (WGS) entry which is preliminary data.</text>
</comment>
<organism evidence="3 4">
    <name type="scientific">Caerostris extrusa</name>
    <name type="common">Bark spider</name>
    <name type="synonym">Caerostris bankana</name>
    <dbReference type="NCBI Taxonomy" id="172846"/>
    <lineage>
        <taxon>Eukaryota</taxon>
        <taxon>Metazoa</taxon>
        <taxon>Ecdysozoa</taxon>
        <taxon>Arthropoda</taxon>
        <taxon>Chelicerata</taxon>
        <taxon>Arachnida</taxon>
        <taxon>Araneae</taxon>
        <taxon>Araneomorphae</taxon>
        <taxon>Entelegynae</taxon>
        <taxon>Araneoidea</taxon>
        <taxon>Araneidae</taxon>
        <taxon>Caerostris</taxon>
    </lineage>
</organism>
<feature type="transmembrane region" description="Helical" evidence="2">
    <location>
        <begin position="49"/>
        <end position="66"/>
    </location>
</feature>
<dbReference type="Proteomes" id="UP001054945">
    <property type="component" value="Unassembled WGS sequence"/>
</dbReference>
<feature type="region of interest" description="Disordered" evidence="1">
    <location>
        <begin position="1"/>
        <end position="20"/>
    </location>
</feature>
<feature type="compositionally biased region" description="Basic and acidic residues" evidence="1">
    <location>
        <begin position="1"/>
        <end position="10"/>
    </location>
</feature>
<name>A0AAV4MPX0_CAEEX</name>
<sequence>MKRRKEESKKAPPPGVDSDCSQSILSSSFAALLVQIPRPRSPRFRFEKVIVFLCCLVGLTAAQYGHGGSGYGPDGVRNRYFIFGPRTRPHFHFHRKRYLWHFPRTSQVQLQTLRGHSDDSMVRPDMPQLPHTKLQLQYTMLQLSLPCCSPCLPCPSSSLPCPSSCSVYHAPAPVYRAPAPVYHAPAPAVDHGLYGPSANQGYGGGYGGSSYGGGYGGSSYGGEDMEVLHTDTDDLVSCYPLTHPKISFFNFQ</sequence>
<protein>
    <submittedName>
        <fullName evidence="3">Uncharacterized protein</fullName>
    </submittedName>
</protein>
<proteinExistence type="predicted"/>
<keyword evidence="2" id="KW-1133">Transmembrane helix</keyword>
<accession>A0AAV4MPX0</accession>
<evidence type="ECO:0000256" key="2">
    <source>
        <dbReference type="SAM" id="Phobius"/>
    </source>
</evidence>
<gene>
    <name evidence="3" type="ORF">CEXT_592791</name>
</gene>
<evidence type="ECO:0000256" key="1">
    <source>
        <dbReference type="SAM" id="MobiDB-lite"/>
    </source>
</evidence>
<evidence type="ECO:0000313" key="3">
    <source>
        <dbReference type="EMBL" id="GIX74413.1"/>
    </source>
</evidence>
<evidence type="ECO:0000313" key="4">
    <source>
        <dbReference type="Proteomes" id="UP001054945"/>
    </source>
</evidence>